<dbReference type="PaxDb" id="2850-Phatr47844"/>
<evidence type="ECO:0000313" key="2">
    <source>
        <dbReference type="EMBL" id="EEC46081.1"/>
    </source>
</evidence>
<organism evidence="2 3">
    <name type="scientific">Phaeodactylum tricornutum (strain CCAP 1055/1)</name>
    <dbReference type="NCBI Taxonomy" id="556484"/>
    <lineage>
        <taxon>Eukaryota</taxon>
        <taxon>Sar</taxon>
        <taxon>Stramenopiles</taxon>
        <taxon>Ochrophyta</taxon>
        <taxon>Bacillariophyta</taxon>
        <taxon>Bacillariophyceae</taxon>
        <taxon>Bacillariophycidae</taxon>
        <taxon>Naviculales</taxon>
        <taxon>Phaeodactylaceae</taxon>
        <taxon>Phaeodactylum</taxon>
    </lineage>
</organism>
<reference evidence="2 3" key="1">
    <citation type="journal article" date="2008" name="Nature">
        <title>The Phaeodactylum genome reveals the evolutionary history of diatom genomes.</title>
        <authorList>
            <person name="Bowler C."/>
            <person name="Allen A.E."/>
            <person name="Badger J.H."/>
            <person name="Grimwood J."/>
            <person name="Jabbari K."/>
            <person name="Kuo A."/>
            <person name="Maheswari U."/>
            <person name="Martens C."/>
            <person name="Maumus F."/>
            <person name="Otillar R.P."/>
            <person name="Rayko E."/>
            <person name="Salamov A."/>
            <person name="Vandepoele K."/>
            <person name="Beszteri B."/>
            <person name="Gruber A."/>
            <person name="Heijde M."/>
            <person name="Katinka M."/>
            <person name="Mock T."/>
            <person name="Valentin K."/>
            <person name="Verret F."/>
            <person name="Berges J.A."/>
            <person name="Brownlee C."/>
            <person name="Cadoret J.P."/>
            <person name="Chiovitti A."/>
            <person name="Choi C.J."/>
            <person name="Coesel S."/>
            <person name="De Martino A."/>
            <person name="Detter J.C."/>
            <person name="Durkin C."/>
            <person name="Falciatore A."/>
            <person name="Fournet J."/>
            <person name="Haruta M."/>
            <person name="Huysman M.J."/>
            <person name="Jenkins B.D."/>
            <person name="Jiroutova K."/>
            <person name="Jorgensen R.E."/>
            <person name="Joubert Y."/>
            <person name="Kaplan A."/>
            <person name="Kroger N."/>
            <person name="Kroth P.G."/>
            <person name="La Roche J."/>
            <person name="Lindquist E."/>
            <person name="Lommer M."/>
            <person name="Martin-Jezequel V."/>
            <person name="Lopez P.J."/>
            <person name="Lucas S."/>
            <person name="Mangogna M."/>
            <person name="McGinnis K."/>
            <person name="Medlin L.K."/>
            <person name="Montsant A."/>
            <person name="Oudot-Le Secq M.P."/>
            <person name="Napoli C."/>
            <person name="Obornik M."/>
            <person name="Parker M.S."/>
            <person name="Petit J.L."/>
            <person name="Porcel B.M."/>
            <person name="Poulsen N."/>
            <person name="Robison M."/>
            <person name="Rychlewski L."/>
            <person name="Rynearson T.A."/>
            <person name="Schmutz J."/>
            <person name="Shapiro H."/>
            <person name="Siaut M."/>
            <person name="Stanley M."/>
            <person name="Sussman M.R."/>
            <person name="Taylor A.R."/>
            <person name="Vardi A."/>
            <person name="von Dassow P."/>
            <person name="Vyverman W."/>
            <person name="Willis A."/>
            <person name="Wyrwicz L.S."/>
            <person name="Rokhsar D.S."/>
            <person name="Weissenbach J."/>
            <person name="Armbrust E.V."/>
            <person name="Green B.R."/>
            <person name="Van de Peer Y."/>
            <person name="Grigoriev I.V."/>
        </authorList>
    </citation>
    <scope>NUCLEOTIDE SEQUENCE [LARGE SCALE GENOMIC DNA]</scope>
    <source>
        <strain evidence="2 3">CCAP 1055/1</strain>
    </source>
</reference>
<reference evidence="3" key="2">
    <citation type="submission" date="2008-08" db="EMBL/GenBank/DDBJ databases">
        <authorList>
            <consortium name="Diatom Consortium"/>
            <person name="Grigoriev I."/>
            <person name="Grimwood J."/>
            <person name="Kuo A."/>
            <person name="Otillar R.P."/>
            <person name="Salamov A."/>
            <person name="Detter J.C."/>
            <person name="Lindquist E."/>
            <person name="Shapiro H."/>
            <person name="Lucas S."/>
            <person name="Glavina del Rio T."/>
            <person name="Pitluck S."/>
            <person name="Rokhsar D."/>
            <person name="Bowler C."/>
        </authorList>
    </citation>
    <scope>GENOME REANNOTATION</scope>
    <source>
        <strain evidence="3">CCAP 1055/1</strain>
    </source>
</reference>
<proteinExistence type="predicted"/>
<dbReference type="KEGG" id="pti:PHATRDRAFT_47844"/>
<evidence type="ECO:0000313" key="3">
    <source>
        <dbReference type="Proteomes" id="UP000000759"/>
    </source>
</evidence>
<dbReference type="InParanoid" id="B7G540"/>
<dbReference type="AlphaFoldDB" id="B7G540"/>
<accession>B7G540</accession>
<keyword evidence="1" id="KW-0812">Transmembrane</keyword>
<dbReference type="EMBL" id="CM000617">
    <property type="protein sequence ID" value="EEC46081.1"/>
    <property type="molecule type" value="Genomic_DNA"/>
</dbReference>
<evidence type="ECO:0008006" key="4">
    <source>
        <dbReference type="Google" id="ProtNLM"/>
    </source>
</evidence>
<protein>
    <recommendedName>
        <fullName evidence="4">Transmembrane protein</fullName>
    </recommendedName>
</protein>
<dbReference type="Proteomes" id="UP000000759">
    <property type="component" value="Chromosome 15"/>
</dbReference>
<name>B7G540_PHATC</name>
<evidence type="ECO:0000256" key="1">
    <source>
        <dbReference type="SAM" id="Phobius"/>
    </source>
</evidence>
<dbReference type="RefSeq" id="XP_002182180.1">
    <property type="nucleotide sequence ID" value="XM_002182144.1"/>
</dbReference>
<dbReference type="GeneID" id="7203073"/>
<keyword evidence="3" id="KW-1185">Reference proteome</keyword>
<keyword evidence="1" id="KW-1133">Transmembrane helix</keyword>
<keyword evidence="1" id="KW-0472">Membrane</keyword>
<gene>
    <name evidence="2" type="ORF">PHATRDRAFT_47844</name>
</gene>
<feature type="transmembrane region" description="Helical" evidence="1">
    <location>
        <begin position="216"/>
        <end position="235"/>
    </location>
</feature>
<sequence>MKSYLNSYLATAVLPLSALCLYATDMPNLPSVEGFHDSRRLANTCKDFIDASTTVFTLLYGTNFSCTCENTDSLFDLFCSSTEKVCCEDVCNTIEAELGYNITSVDNVEGLFEGTCVLSYSDNILRDTTCVDGKICEGGASTCACNAQLNGINCSSCTSCESFSSNAIYSVAANCSNVPDLAITLSRNILPATCDATDELFVSRCGISSGLDGDHPHFLCLVMFLAIVGVATFLFV</sequence>
<dbReference type="HOGENOM" id="CLU_1177374_0_0_1"/>